<dbReference type="Proteomes" id="UP000198480">
    <property type="component" value="Unassembled WGS sequence"/>
</dbReference>
<keyword evidence="1" id="KW-0732">Signal</keyword>
<organism evidence="2 3">
    <name type="scientific">Belliella buryatensis</name>
    <dbReference type="NCBI Taxonomy" id="1500549"/>
    <lineage>
        <taxon>Bacteria</taxon>
        <taxon>Pseudomonadati</taxon>
        <taxon>Bacteroidota</taxon>
        <taxon>Cytophagia</taxon>
        <taxon>Cytophagales</taxon>
        <taxon>Cyclobacteriaceae</taxon>
        <taxon>Belliella</taxon>
    </lineage>
</organism>
<gene>
    <name evidence="2" type="ORF">SAMN06295967_103189</name>
</gene>
<dbReference type="AlphaFoldDB" id="A0A239BSL9"/>
<dbReference type="PROSITE" id="PS51257">
    <property type="entry name" value="PROKAR_LIPOPROTEIN"/>
    <property type="match status" value="1"/>
</dbReference>
<evidence type="ECO:0000313" key="2">
    <source>
        <dbReference type="EMBL" id="SNS10421.1"/>
    </source>
</evidence>
<keyword evidence="3" id="KW-1185">Reference proteome</keyword>
<evidence type="ECO:0000256" key="1">
    <source>
        <dbReference type="SAM" id="SignalP"/>
    </source>
</evidence>
<reference evidence="3" key="1">
    <citation type="submission" date="2017-06" db="EMBL/GenBank/DDBJ databases">
        <authorList>
            <person name="Varghese N."/>
            <person name="Submissions S."/>
        </authorList>
    </citation>
    <scope>NUCLEOTIDE SEQUENCE [LARGE SCALE GENOMIC DNA]</scope>
    <source>
        <strain evidence="3">5C</strain>
    </source>
</reference>
<protein>
    <submittedName>
        <fullName evidence="2">Uncharacterized protein</fullName>
    </submittedName>
</protein>
<evidence type="ECO:0000313" key="3">
    <source>
        <dbReference type="Proteomes" id="UP000198480"/>
    </source>
</evidence>
<proteinExistence type="predicted"/>
<dbReference type="EMBL" id="FZOK01000003">
    <property type="protein sequence ID" value="SNS10421.1"/>
    <property type="molecule type" value="Genomic_DNA"/>
</dbReference>
<accession>A0A239BSL9</accession>
<name>A0A239BSL9_9BACT</name>
<feature type="signal peptide" evidence="1">
    <location>
        <begin position="1"/>
        <end position="19"/>
    </location>
</feature>
<sequence length="376" mass="41296">MKTNLFSMFRNGMAVLLSAGLLFSCSQIETFDTQDLSVAQERMPFAFKSTDANARMHTNMFTCNDVMTPLMAGQNIPVGEVHSYNDNDNLYVHVSIEGDYTQDWFIQKVNMFIGQVELEFQPVGNGKSKANKKGIINPAPGKFPYSSNIETDLSLGVQEYLFTLPIGEGMQEFGEFDIAVHADVVRATGITFEDGVAYGTPVQFEGAWAEGERFNPEGLGNWSMFFSYSVTECEEGDCNPNWSRLVEISGANGNINYIADPEDELEVTYTVNGDNGGRVGEVTLRRTGNASDPKFIAVFTADEDFEFTDLSLCVTDLAGDGEKCVTDFTKVDGVYTLELDNAPFTKLTFETNPNGNIRVLTSGSKVNLSAVSNACE</sequence>
<feature type="chain" id="PRO_5012444194" evidence="1">
    <location>
        <begin position="20"/>
        <end position="376"/>
    </location>
</feature>